<evidence type="ECO:0000256" key="5">
    <source>
        <dbReference type="ARBA" id="ARBA00023136"/>
    </source>
</evidence>
<protein>
    <submittedName>
        <fullName evidence="6">Uncharacterized protein</fullName>
    </submittedName>
</protein>
<dbReference type="InterPro" id="IPR036286">
    <property type="entry name" value="LexA/Signal_pep-like_sf"/>
</dbReference>
<keyword evidence="4" id="KW-0496">Mitochondrion</keyword>
<evidence type="ECO:0000256" key="4">
    <source>
        <dbReference type="ARBA" id="ARBA00023128"/>
    </source>
</evidence>
<evidence type="ECO:0000256" key="2">
    <source>
        <dbReference type="ARBA" id="ARBA00022792"/>
    </source>
</evidence>
<dbReference type="GO" id="GO:0006627">
    <property type="term" value="P:protein processing involved in protein targeting to mitochondrion"/>
    <property type="evidence" value="ECO:0007669"/>
    <property type="project" value="TreeGrafter"/>
</dbReference>
<dbReference type="Ensembl" id="ENSCCNT00000012737.1">
    <property type="protein sequence ID" value="ENSCCNP00000009665.1"/>
    <property type="gene ID" value="ENSCCNG00000010213.1"/>
</dbReference>
<dbReference type="AlphaFoldDB" id="A0A8C0WDS7"/>
<organism evidence="6">
    <name type="scientific">Castor canadensis</name>
    <name type="common">American beaver</name>
    <dbReference type="NCBI Taxonomy" id="51338"/>
    <lineage>
        <taxon>Eukaryota</taxon>
        <taxon>Metazoa</taxon>
        <taxon>Chordata</taxon>
        <taxon>Craniata</taxon>
        <taxon>Vertebrata</taxon>
        <taxon>Euteleostomi</taxon>
        <taxon>Mammalia</taxon>
        <taxon>Eutheria</taxon>
        <taxon>Euarchontoglires</taxon>
        <taxon>Glires</taxon>
        <taxon>Rodentia</taxon>
        <taxon>Castorimorpha</taxon>
        <taxon>Castoridae</taxon>
        <taxon>Castor</taxon>
    </lineage>
</organism>
<dbReference type="GO" id="GO:0042720">
    <property type="term" value="C:mitochondrial inner membrane peptidase complex"/>
    <property type="evidence" value="ECO:0007669"/>
    <property type="project" value="TreeGrafter"/>
</dbReference>
<evidence type="ECO:0000256" key="3">
    <source>
        <dbReference type="ARBA" id="ARBA00022801"/>
    </source>
</evidence>
<keyword evidence="5" id="KW-0472">Membrane</keyword>
<evidence type="ECO:0000313" key="6">
    <source>
        <dbReference type="Ensembl" id="ENSCCNP00000009665.1"/>
    </source>
</evidence>
<dbReference type="SUPFAM" id="SSF51306">
    <property type="entry name" value="LexA/Signal peptidase"/>
    <property type="match status" value="1"/>
</dbReference>
<dbReference type="PANTHER" id="PTHR12383:SF16">
    <property type="entry name" value="MITOCHONDRIAL INNER MEMBRANE PROTEASE SUBUNIT 1"/>
    <property type="match status" value="1"/>
</dbReference>
<proteinExistence type="predicted"/>
<comment type="subcellular location">
    <subcellularLocation>
        <location evidence="1">Mitochondrion inner membrane</location>
    </subcellularLocation>
</comment>
<keyword evidence="3" id="KW-0378">Hydrolase</keyword>
<dbReference type="GO" id="GO:0016787">
    <property type="term" value="F:hydrolase activity"/>
    <property type="evidence" value="ECO:0007669"/>
    <property type="project" value="UniProtKB-KW"/>
</dbReference>
<dbReference type="PANTHER" id="PTHR12383">
    <property type="entry name" value="PROTEASE FAMILY S26 MITOCHONDRIAL INNER MEMBRANE PROTEASE-RELATED"/>
    <property type="match status" value="1"/>
</dbReference>
<keyword evidence="2" id="KW-0999">Mitochondrion inner membrane</keyword>
<accession>A0A8C0WDS7</accession>
<sequence>GLRLVLGKNGRPIRKITKIAHCASEYIGGGIIGSGPSIEPTTQNSDTVFAGNLILHFYDSQRVIGLKGDKDLASSLSDFFKHHSYVPTGYVWLEGGNLQNSTDSGYCGSFHYRLMEDLKKITFSKIQPLKLDACGSHLQS</sequence>
<dbReference type="InterPro" id="IPR052064">
    <property type="entry name" value="Mito_IMP1_subunit"/>
</dbReference>
<evidence type="ECO:0000256" key="1">
    <source>
        <dbReference type="ARBA" id="ARBA00004273"/>
    </source>
</evidence>
<name>A0A8C0WDS7_CASCN</name>
<reference evidence="6" key="1">
    <citation type="submission" date="2023-09" db="UniProtKB">
        <authorList>
            <consortium name="Ensembl"/>
        </authorList>
    </citation>
    <scope>IDENTIFICATION</scope>
</reference>